<dbReference type="InterPro" id="IPR050951">
    <property type="entry name" value="Retrovirus_Pol_polyprotein"/>
</dbReference>
<evidence type="ECO:0000256" key="4">
    <source>
        <dbReference type="ARBA" id="ARBA00022759"/>
    </source>
</evidence>
<protein>
    <recommendedName>
        <fullName evidence="8">Reverse transcriptase RNase H-like domain-containing protein</fullName>
    </recommendedName>
</protein>
<keyword evidence="3" id="KW-0540">Nuclease</keyword>
<evidence type="ECO:0000256" key="7">
    <source>
        <dbReference type="SAM" id="MobiDB-lite"/>
    </source>
</evidence>
<reference evidence="9 10" key="1">
    <citation type="submission" date="2020-04" db="EMBL/GenBank/DDBJ databases">
        <authorList>
            <person name="Wallbank WR R."/>
            <person name="Pardo Diaz C."/>
            <person name="Kozak K."/>
            <person name="Martin S."/>
            <person name="Jiggins C."/>
            <person name="Moest M."/>
            <person name="Warren A I."/>
            <person name="Byers J.R.P. K."/>
            <person name="Montejo-Kovacevich G."/>
            <person name="Yen C E."/>
        </authorList>
    </citation>
    <scope>NUCLEOTIDE SEQUENCE [LARGE SCALE GENOMIC DNA]</scope>
</reference>
<evidence type="ECO:0000313" key="9">
    <source>
        <dbReference type="EMBL" id="CAB3252353.1"/>
    </source>
</evidence>
<proteinExistence type="predicted"/>
<dbReference type="AlphaFoldDB" id="A0A8S1B6U7"/>
<dbReference type="Gene3D" id="4.10.60.10">
    <property type="entry name" value="Zinc finger, CCHC-type"/>
    <property type="match status" value="1"/>
</dbReference>
<feature type="compositionally biased region" description="Basic and acidic residues" evidence="7">
    <location>
        <begin position="454"/>
        <end position="465"/>
    </location>
</feature>
<organism evidence="9 10">
    <name type="scientific">Arctia plantaginis</name>
    <name type="common">Wood tiger moth</name>
    <name type="synonym">Phalaena plantaginis</name>
    <dbReference type="NCBI Taxonomy" id="874455"/>
    <lineage>
        <taxon>Eukaryota</taxon>
        <taxon>Metazoa</taxon>
        <taxon>Ecdysozoa</taxon>
        <taxon>Arthropoda</taxon>
        <taxon>Hexapoda</taxon>
        <taxon>Insecta</taxon>
        <taxon>Pterygota</taxon>
        <taxon>Neoptera</taxon>
        <taxon>Endopterygota</taxon>
        <taxon>Lepidoptera</taxon>
        <taxon>Glossata</taxon>
        <taxon>Ditrysia</taxon>
        <taxon>Noctuoidea</taxon>
        <taxon>Erebidae</taxon>
        <taxon>Arctiinae</taxon>
        <taxon>Arctia</taxon>
    </lineage>
</organism>
<evidence type="ECO:0000256" key="6">
    <source>
        <dbReference type="ARBA" id="ARBA00022918"/>
    </source>
</evidence>
<dbReference type="GO" id="GO:0004519">
    <property type="term" value="F:endonuclease activity"/>
    <property type="evidence" value="ECO:0007669"/>
    <property type="project" value="UniProtKB-KW"/>
</dbReference>
<evidence type="ECO:0000256" key="3">
    <source>
        <dbReference type="ARBA" id="ARBA00022722"/>
    </source>
</evidence>
<dbReference type="GO" id="GO:0003964">
    <property type="term" value="F:RNA-directed DNA polymerase activity"/>
    <property type="evidence" value="ECO:0007669"/>
    <property type="project" value="UniProtKB-KW"/>
</dbReference>
<keyword evidence="6" id="KW-0695">RNA-directed DNA polymerase</keyword>
<dbReference type="CDD" id="cd09274">
    <property type="entry name" value="RNase_HI_RT_Ty3"/>
    <property type="match status" value="1"/>
</dbReference>
<keyword evidence="5" id="KW-0378">Hydrolase</keyword>
<keyword evidence="2" id="KW-0548">Nucleotidyltransferase</keyword>
<dbReference type="GO" id="GO:0016787">
    <property type="term" value="F:hydrolase activity"/>
    <property type="evidence" value="ECO:0007669"/>
    <property type="project" value="UniProtKB-KW"/>
</dbReference>
<comment type="caution">
    <text evidence="9">The sequence shown here is derived from an EMBL/GenBank/DDBJ whole genome shotgun (WGS) entry which is preliminary data.</text>
</comment>
<dbReference type="Proteomes" id="UP000494106">
    <property type="component" value="Unassembled WGS sequence"/>
</dbReference>
<dbReference type="InterPro" id="IPR043502">
    <property type="entry name" value="DNA/RNA_pol_sf"/>
</dbReference>
<evidence type="ECO:0000256" key="5">
    <source>
        <dbReference type="ARBA" id="ARBA00022801"/>
    </source>
</evidence>
<dbReference type="InterPro" id="IPR041373">
    <property type="entry name" value="RT_RNaseH"/>
</dbReference>
<evidence type="ECO:0000256" key="2">
    <source>
        <dbReference type="ARBA" id="ARBA00022695"/>
    </source>
</evidence>
<sequence>MSQFGILSSFDHTIHTWQNYKQRISQWFIANDIDDVTDSAAVKRRAILLSALSDGTYQLAADLALPKELTQVPYEDILALLDKHFTPKKCGFGERYKFYAATQHLDETYSQWAARLRGLTTHCGFLNVEEALRDRFVMGMQPGPEKDKLFARDLEELTLVKAVELAESVRSARQGAAASSSSSFQASAQGPVASEPLFKIATDKYARSETSGVKKDMCQVCGYKNHKTAQCRFSNYKCKKCNATGHLRRMCKKINFVGTGESNESDDDVFSNDLGMFTKYQVQLQLKDDAKPVFFKPRPIAFALRDKVLAHFNQNAKIILTVDASPSGLGAILSQIGSDGVERPVSFASRTLNTAEKRYSQIQKEATAIIFGVRRFHQYLYGRATPFILRTDHKPLLSIFGPHRGVPEVSANRLQRYAMFLSGYNYTIEYIRSADNSADYLSRASLPDNNNDDSELRRGYGHETGDNDSLVPIEDRASYVNFVIDGSLPITLNEIRE</sequence>
<feature type="region of interest" description="Disordered" evidence="7">
    <location>
        <begin position="444"/>
        <end position="469"/>
    </location>
</feature>
<dbReference type="SUPFAM" id="SSF56672">
    <property type="entry name" value="DNA/RNA polymerases"/>
    <property type="match status" value="1"/>
</dbReference>
<name>A0A8S1B6U7_ARCPL</name>
<dbReference type="PANTHER" id="PTHR37984">
    <property type="entry name" value="PROTEIN CBG26694"/>
    <property type="match status" value="1"/>
</dbReference>
<keyword evidence="10" id="KW-1185">Reference proteome</keyword>
<dbReference type="EMBL" id="CADEBC010000555">
    <property type="protein sequence ID" value="CAB3252353.1"/>
    <property type="molecule type" value="Genomic_DNA"/>
</dbReference>
<evidence type="ECO:0000259" key="8">
    <source>
        <dbReference type="Pfam" id="PF17917"/>
    </source>
</evidence>
<dbReference type="OrthoDB" id="6772952at2759"/>
<gene>
    <name evidence="9" type="ORF">APLA_LOCUS13474</name>
</gene>
<dbReference type="Pfam" id="PF17917">
    <property type="entry name" value="RT_RNaseH"/>
    <property type="match status" value="1"/>
</dbReference>
<dbReference type="PANTHER" id="PTHR37984:SF5">
    <property type="entry name" value="PROTEIN NYNRIN-LIKE"/>
    <property type="match status" value="1"/>
</dbReference>
<evidence type="ECO:0000256" key="1">
    <source>
        <dbReference type="ARBA" id="ARBA00022679"/>
    </source>
</evidence>
<evidence type="ECO:0000313" key="10">
    <source>
        <dbReference type="Proteomes" id="UP000494106"/>
    </source>
</evidence>
<keyword evidence="1" id="KW-0808">Transferase</keyword>
<accession>A0A8S1B6U7</accession>
<keyword evidence="4" id="KW-0255">Endonuclease</keyword>
<feature type="domain" description="Reverse transcriptase RNase H-like" evidence="8">
    <location>
        <begin position="315"/>
        <end position="424"/>
    </location>
</feature>